<organism evidence="3">
    <name type="scientific">Heliothis virescens</name>
    <name type="common">Tobacco budworm moth</name>
    <dbReference type="NCBI Taxonomy" id="7102"/>
    <lineage>
        <taxon>Eukaryota</taxon>
        <taxon>Metazoa</taxon>
        <taxon>Ecdysozoa</taxon>
        <taxon>Arthropoda</taxon>
        <taxon>Hexapoda</taxon>
        <taxon>Insecta</taxon>
        <taxon>Pterygota</taxon>
        <taxon>Neoptera</taxon>
        <taxon>Endopterygota</taxon>
        <taxon>Lepidoptera</taxon>
        <taxon>Glossata</taxon>
        <taxon>Ditrysia</taxon>
        <taxon>Noctuoidea</taxon>
        <taxon>Noctuidae</taxon>
        <taxon>Heliothinae</taxon>
        <taxon>Heliothis</taxon>
    </lineage>
</organism>
<feature type="transmembrane region" description="Helical" evidence="2">
    <location>
        <begin position="29"/>
        <end position="53"/>
    </location>
</feature>
<comment type="caution">
    <text evidence="3">The sequence shown here is derived from an EMBL/GenBank/DDBJ whole genome shotgun (WGS) entry which is preliminary data.</text>
</comment>
<proteinExistence type="predicted"/>
<evidence type="ECO:0000313" key="3">
    <source>
        <dbReference type="EMBL" id="PCG65776.1"/>
    </source>
</evidence>
<feature type="compositionally biased region" description="Basic and acidic residues" evidence="1">
    <location>
        <begin position="478"/>
        <end position="495"/>
    </location>
</feature>
<feature type="compositionally biased region" description="Polar residues" evidence="1">
    <location>
        <begin position="310"/>
        <end position="320"/>
    </location>
</feature>
<feature type="transmembrane region" description="Helical" evidence="2">
    <location>
        <begin position="159"/>
        <end position="184"/>
    </location>
</feature>
<dbReference type="AlphaFoldDB" id="A0A2A4J214"/>
<feature type="transmembrane region" description="Helical" evidence="2">
    <location>
        <begin position="106"/>
        <end position="126"/>
    </location>
</feature>
<accession>A0A2A4J214</accession>
<dbReference type="EMBL" id="NWSH01003837">
    <property type="protein sequence ID" value="PCG65776.1"/>
    <property type="molecule type" value="Genomic_DNA"/>
</dbReference>
<keyword evidence="2" id="KW-0472">Membrane</keyword>
<keyword evidence="2" id="KW-0812">Transmembrane</keyword>
<feature type="compositionally biased region" description="Polar residues" evidence="1">
    <location>
        <begin position="464"/>
        <end position="477"/>
    </location>
</feature>
<reference evidence="3" key="1">
    <citation type="submission" date="2017-09" db="EMBL/GenBank/DDBJ databases">
        <title>Contemporary evolution of a Lepidopteran species, Heliothis virescens, in response to modern agricultural practices.</title>
        <authorList>
            <person name="Fritz M.L."/>
            <person name="Deyonke A.M."/>
            <person name="Papanicolaou A."/>
            <person name="Micinski S."/>
            <person name="Westbrook J."/>
            <person name="Gould F."/>
        </authorList>
    </citation>
    <scope>NUCLEOTIDE SEQUENCE [LARGE SCALE GENOMIC DNA]</scope>
    <source>
        <strain evidence="3">HvINT-</strain>
        <tissue evidence="3">Whole body</tissue>
    </source>
</reference>
<protein>
    <submittedName>
        <fullName evidence="3">Uncharacterized protein</fullName>
    </submittedName>
</protein>
<feature type="compositionally biased region" description="Basic and acidic residues" evidence="1">
    <location>
        <begin position="325"/>
        <end position="338"/>
    </location>
</feature>
<feature type="region of interest" description="Disordered" evidence="1">
    <location>
        <begin position="418"/>
        <end position="495"/>
    </location>
</feature>
<sequence>MSRVPLYQELRLIERNESEVNGAWKGAHVLLFFLAFVFGSFCTFCFHMLMYLFDDKCVLFPKLLSLPSIKHNVIYEFEPDSKDLEFLPIDLLSPQWVDKSTCSFPTFVPLVSGICGLIWTTLFLMCSTGRRLTGCSYTINVATLLYERRIRGVYQATRLTILSAWLHTACWLLSAVLALVRVLLVVDFKLVRVSAQLHGDIDKILERHEIQIRTISPETLSRQLHERKTVSIKLSTEDLLASDYFFLADNEDDNMSENSLEPDERRHLYKNRTYEYGEKETAFVITLLYDLLDDLPLSELFLIERPMSPPSETNIASSEPMSGESRGESQKSRVDNRQLADSNSTEDVLEDSEVKEVVSRIDSLILSKYDQVRKSKDGISFRNETPEASTSKHPDKHYDSVMNITEEMQQVLDTAGEEKLKKPGPSSLKSVSVQTTTSGLHRSQSKTRLRVRISEMDLPRLRSDSTVAESDEQSSITSKEEVAKEAKPREKEKQD</sequence>
<name>A0A2A4J214_HELVI</name>
<evidence type="ECO:0000256" key="2">
    <source>
        <dbReference type="SAM" id="Phobius"/>
    </source>
</evidence>
<keyword evidence="2" id="KW-1133">Transmembrane helix</keyword>
<gene>
    <name evidence="3" type="ORF">B5V51_8686</name>
</gene>
<feature type="region of interest" description="Disordered" evidence="1">
    <location>
        <begin position="307"/>
        <end position="353"/>
    </location>
</feature>
<feature type="compositionally biased region" description="Low complexity" evidence="1">
    <location>
        <begin position="423"/>
        <end position="433"/>
    </location>
</feature>
<feature type="compositionally biased region" description="Basic and acidic residues" evidence="1">
    <location>
        <begin position="452"/>
        <end position="463"/>
    </location>
</feature>
<evidence type="ECO:0000256" key="1">
    <source>
        <dbReference type="SAM" id="MobiDB-lite"/>
    </source>
</evidence>